<name>A0A1L8CPJ0_9PROT</name>
<comment type="caution">
    <text evidence="2">The sequence shown here is derived from an EMBL/GenBank/DDBJ whole genome shotgun (WGS) entry which is preliminary data.</text>
</comment>
<feature type="region of interest" description="Disordered" evidence="1">
    <location>
        <begin position="39"/>
        <end position="85"/>
    </location>
</feature>
<evidence type="ECO:0000256" key="1">
    <source>
        <dbReference type="SAM" id="MobiDB-lite"/>
    </source>
</evidence>
<feature type="compositionally biased region" description="Basic and acidic residues" evidence="1">
    <location>
        <begin position="55"/>
        <end position="67"/>
    </location>
</feature>
<gene>
    <name evidence="2" type="ORF">MMIC_P1722</name>
</gene>
<dbReference type="RefSeq" id="WP_072660061.1">
    <property type="nucleotide sequence ID" value="NZ_BDFD01000015.1"/>
</dbReference>
<feature type="compositionally biased region" description="Basic residues" evidence="1">
    <location>
        <begin position="74"/>
        <end position="85"/>
    </location>
</feature>
<proteinExistence type="predicted"/>
<keyword evidence="3" id="KW-1185">Reference proteome</keyword>
<sequence length="85" mass="9460">MADENNLKLSVAELDKSKKLPLVGVNAMVAEQLMRGDVHSPRYGNPVAEVADGYKPVDSKPESREMESDALSRIAHKKQVTRRKK</sequence>
<reference evidence="2 3" key="1">
    <citation type="journal article" date="2017" name="Arch. Microbiol.">
        <title>Mariprofundus micogutta sp. nov., a novel iron-oxidizing zetaproteobacterium isolated from a deep-sea hydrothermal field at the Bayonnaise knoll of the Izu-Ogasawara arc, and a description of Mariprofundales ord. nov. and Zetaproteobacteria classis nov.</title>
        <authorList>
            <person name="Makita H."/>
            <person name="Tanaka E."/>
            <person name="Mitsunobu S."/>
            <person name="Miyazaki M."/>
            <person name="Nunoura T."/>
            <person name="Uematsu K."/>
            <person name="Takaki Y."/>
            <person name="Nishi S."/>
            <person name="Shimamura S."/>
            <person name="Takai K."/>
        </authorList>
    </citation>
    <scope>NUCLEOTIDE SEQUENCE [LARGE SCALE GENOMIC DNA]</scope>
    <source>
        <strain evidence="2 3">ET2</strain>
    </source>
</reference>
<dbReference type="EMBL" id="BDFD01000015">
    <property type="protein sequence ID" value="GAV20749.1"/>
    <property type="molecule type" value="Genomic_DNA"/>
</dbReference>
<accession>A0A1L8CPJ0</accession>
<dbReference type="Proteomes" id="UP000231632">
    <property type="component" value="Unassembled WGS sequence"/>
</dbReference>
<evidence type="ECO:0000313" key="3">
    <source>
        <dbReference type="Proteomes" id="UP000231632"/>
    </source>
</evidence>
<evidence type="ECO:0000313" key="2">
    <source>
        <dbReference type="EMBL" id="GAV20749.1"/>
    </source>
</evidence>
<protein>
    <submittedName>
        <fullName evidence="2">Uncharacterized protein</fullName>
    </submittedName>
</protein>
<dbReference type="AlphaFoldDB" id="A0A1L8CPJ0"/>
<organism evidence="2 3">
    <name type="scientific">Mariprofundus micogutta</name>
    <dbReference type="NCBI Taxonomy" id="1921010"/>
    <lineage>
        <taxon>Bacteria</taxon>
        <taxon>Pseudomonadati</taxon>
        <taxon>Pseudomonadota</taxon>
        <taxon>Candidatius Mariprofundia</taxon>
        <taxon>Mariprofundales</taxon>
        <taxon>Mariprofundaceae</taxon>
        <taxon>Mariprofundus</taxon>
    </lineage>
</organism>